<gene>
    <name evidence="4" type="ORF">QIS96_07910</name>
</gene>
<evidence type="ECO:0000313" key="5">
    <source>
        <dbReference type="Proteomes" id="UP001223978"/>
    </source>
</evidence>
<proteinExistence type="predicted"/>
<organism evidence="4 5">
    <name type="scientific">Streptomyces cavernicola</name>
    <dbReference type="NCBI Taxonomy" id="3043613"/>
    <lineage>
        <taxon>Bacteria</taxon>
        <taxon>Bacillati</taxon>
        <taxon>Actinomycetota</taxon>
        <taxon>Actinomycetes</taxon>
        <taxon>Kitasatosporales</taxon>
        <taxon>Streptomycetaceae</taxon>
        <taxon>Streptomyces</taxon>
    </lineage>
</organism>
<evidence type="ECO:0000313" key="4">
    <source>
        <dbReference type="EMBL" id="MDI3403748.1"/>
    </source>
</evidence>
<protein>
    <submittedName>
        <fullName evidence="4">Diaminopropionate ammonia-lyase</fullName>
        <ecNumber evidence="4">4.3.1.15</ecNumber>
    </submittedName>
</protein>
<reference evidence="4 5" key="1">
    <citation type="submission" date="2023-05" db="EMBL/GenBank/DDBJ databases">
        <title>Draft genome sequence of Streptomyces sp. B-S-A6 isolated from a cave soil in Thailand.</title>
        <authorList>
            <person name="Chamroensaksri N."/>
            <person name="Muangham S."/>
        </authorList>
    </citation>
    <scope>NUCLEOTIDE SEQUENCE [LARGE SCALE GENOMIC DNA]</scope>
    <source>
        <strain evidence="4 5">B-S-A6</strain>
    </source>
</reference>
<evidence type="ECO:0000256" key="2">
    <source>
        <dbReference type="ARBA" id="ARBA00022898"/>
    </source>
</evidence>
<dbReference type="PANTHER" id="PTHR42937">
    <property type="match status" value="1"/>
</dbReference>
<dbReference type="Pfam" id="PF00291">
    <property type="entry name" value="PALP"/>
    <property type="match status" value="1"/>
</dbReference>
<dbReference type="Proteomes" id="UP001223978">
    <property type="component" value="Unassembled WGS sequence"/>
</dbReference>
<keyword evidence="4" id="KW-0456">Lyase</keyword>
<dbReference type="GO" id="GO:0008838">
    <property type="term" value="F:diaminopropionate ammonia-lyase activity"/>
    <property type="evidence" value="ECO:0007669"/>
    <property type="project" value="UniProtKB-EC"/>
</dbReference>
<dbReference type="PANTHER" id="PTHR42937:SF1">
    <property type="entry name" value="DIAMINOPROPIONATE AMMONIA-LYASE"/>
    <property type="match status" value="1"/>
</dbReference>
<comment type="cofactor">
    <cofactor evidence="1">
        <name>pyridoxal 5'-phosphate</name>
        <dbReference type="ChEBI" id="CHEBI:597326"/>
    </cofactor>
</comment>
<name>A0ABT6S8J6_9ACTN</name>
<dbReference type="SUPFAM" id="SSF53686">
    <property type="entry name" value="Tryptophan synthase beta subunit-like PLP-dependent enzymes"/>
    <property type="match status" value="1"/>
</dbReference>
<sequence length="380" mass="38485">MWWARPAARAWTCAPAPAGARAFHAALPGYAPTPLTELPALAPELGVARVFVKDESARLGLPAFKALGATWAVHRALEERAGGTADPGVTLVCATDGNHGRAVARTARLLGARAHVFVPQGVYPHAVRAIAAEQAEVTRVEGPYDDAVRRAAEAAAAPDSLLIQDSAWPGYEQVPAWIVEGYSTLCAEIDAQLADAGAELPGLVVVPAGVGSLAQAVVTHYRSTSYGGTRAREGSPSGPPPALLTVEPESAACVLASLARDELHTVPTGETAMAGLNCGTPSSLAWPVLRGGLDAAIAVTDAESARAAEVLAALGVSSGPCGAAPLAGVRAALAGPGAEQRRASLALDPGAVVVLLSTEGAAANPHGSDVRGEVKPARRA</sequence>
<evidence type="ECO:0000259" key="3">
    <source>
        <dbReference type="Pfam" id="PF00291"/>
    </source>
</evidence>
<keyword evidence="5" id="KW-1185">Reference proteome</keyword>
<feature type="domain" description="Tryptophan synthase beta chain-like PALP" evidence="3">
    <location>
        <begin position="28"/>
        <end position="335"/>
    </location>
</feature>
<dbReference type="InterPro" id="IPR036052">
    <property type="entry name" value="TrpB-like_PALP_sf"/>
</dbReference>
<accession>A0ABT6S8J6</accession>
<dbReference type="EC" id="4.3.1.15" evidence="4"/>
<dbReference type="InterPro" id="IPR001926">
    <property type="entry name" value="TrpB-like_PALP"/>
</dbReference>
<dbReference type="Gene3D" id="3.40.50.1100">
    <property type="match status" value="2"/>
</dbReference>
<evidence type="ECO:0000256" key="1">
    <source>
        <dbReference type="ARBA" id="ARBA00001933"/>
    </source>
</evidence>
<dbReference type="EMBL" id="JASCIQ010000006">
    <property type="protein sequence ID" value="MDI3403748.1"/>
    <property type="molecule type" value="Genomic_DNA"/>
</dbReference>
<dbReference type="NCBIfam" id="NF006058">
    <property type="entry name" value="PRK08206.1"/>
    <property type="match status" value="1"/>
</dbReference>
<dbReference type="RefSeq" id="WP_282541814.1">
    <property type="nucleotide sequence ID" value="NZ_JASCIQ010000006.1"/>
</dbReference>
<comment type="caution">
    <text evidence="4">The sequence shown here is derived from an EMBL/GenBank/DDBJ whole genome shotgun (WGS) entry which is preliminary data.</text>
</comment>
<keyword evidence="2" id="KW-0663">Pyridoxal phosphate</keyword>